<keyword evidence="1" id="KW-0175">Coiled coil</keyword>
<feature type="transmembrane region" description="Helical" evidence="2">
    <location>
        <begin position="21"/>
        <end position="42"/>
    </location>
</feature>
<keyword evidence="2" id="KW-1133">Transmembrane helix</keyword>
<evidence type="ECO:0000256" key="2">
    <source>
        <dbReference type="SAM" id="Phobius"/>
    </source>
</evidence>
<evidence type="ECO:0000313" key="3">
    <source>
        <dbReference type="EMBL" id="MBO3116104.1"/>
    </source>
</evidence>
<evidence type="ECO:0008006" key="5">
    <source>
        <dbReference type="Google" id="ProtNLM"/>
    </source>
</evidence>
<evidence type="ECO:0000256" key="1">
    <source>
        <dbReference type="SAM" id="Coils"/>
    </source>
</evidence>
<dbReference type="EMBL" id="JAGEVF010000003">
    <property type="protein sequence ID" value="MBO3116104.1"/>
    <property type="molecule type" value="Genomic_DNA"/>
</dbReference>
<reference evidence="3 4" key="1">
    <citation type="submission" date="2021-03" db="EMBL/GenBank/DDBJ databases">
        <title>Winogradskyella sp. nov., isolated from costal sediment.</title>
        <authorList>
            <person name="Gao C."/>
        </authorList>
    </citation>
    <scope>NUCLEOTIDE SEQUENCE [LARGE SCALE GENOMIC DNA]</scope>
    <source>
        <strain evidence="3 4">DF17</strain>
    </source>
</reference>
<dbReference type="InterPro" id="IPR045749">
    <property type="entry name" value="DUF6090"/>
</dbReference>
<comment type="caution">
    <text evidence="3">The sequence shown here is derived from an EMBL/GenBank/DDBJ whole genome shotgun (WGS) entry which is preliminary data.</text>
</comment>
<keyword evidence="4" id="KW-1185">Reference proteome</keyword>
<feature type="coiled-coil region" evidence="1">
    <location>
        <begin position="70"/>
        <end position="97"/>
    </location>
</feature>
<gene>
    <name evidence="3" type="ORF">J4050_05060</name>
</gene>
<dbReference type="RefSeq" id="WP_208152930.1">
    <property type="nucleotide sequence ID" value="NZ_JAGEVF010000003.1"/>
</dbReference>
<keyword evidence="2" id="KW-0812">Transmembrane</keyword>
<protein>
    <recommendedName>
        <fullName evidence="5">Gliding motility-associated protein GldM N-terminal domain-containing protein</fullName>
    </recommendedName>
</protein>
<proteinExistence type="predicted"/>
<keyword evidence="2" id="KW-0472">Membrane</keyword>
<dbReference type="Proteomes" id="UP000676776">
    <property type="component" value="Unassembled WGS sequence"/>
</dbReference>
<evidence type="ECO:0000313" key="4">
    <source>
        <dbReference type="Proteomes" id="UP000676776"/>
    </source>
</evidence>
<name>A0ABS3T0X5_9FLAO</name>
<accession>A0ABS3T0X5</accession>
<dbReference type="Pfam" id="PF19578">
    <property type="entry name" value="DUF6090"/>
    <property type="match status" value="1"/>
</dbReference>
<organism evidence="3 4">
    <name type="scientific">Winogradskyella pelagia</name>
    <dbReference type="NCBI Taxonomy" id="2819984"/>
    <lineage>
        <taxon>Bacteria</taxon>
        <taxon>Pseudomonadati</taxon>
        <taxon>Bacteroidota</taxon>
        <taxon>Flavobacteriia</taxon>
        <taxon>Flavobacteriales</taxon>
        <taxon>Flavobacteriaceae</taxon>
        <taxon>Winogradskyella</taxon>
    </lineage>
</organism>
<sequence>MIKFFRHIRLLLLKENQMGKYFKYAIGEIVLVVIGILIALQINNWNEHRKKNIEQQQLLKSIQAELEADVQMLNAFLEQTRQRQQTLEEESKILSSSSFKTDSLVNFIRKDIYIYFQNFQGFNNNTYTSAKSSGKIEIINDEVKKELFDLSVMQEQVSKSDTNYHSVVLTETNNLMRRYPFDLPFTYINKGDANALMWSKVDKKDLALQLNLWGTSKANLYRIRLREFQEVLEKTESILQLLESTK</sequence>